<evidence type="ECO:0000256" key="20">
    <source>
        <dbReference type="ARBA" id="ARBA00029723"/>
    </source>
</evidence>
<evidence type="ECO:0000256" key="26">
    <source>
        <dbReference type="ARBA" id="ARBA00047363"/>
    </source>
</evidence>
<evidence type="ECO:0000256" key="8">
    <source>
        <dbReference type="ARBA" id="ARBA00022692"/>
    </source>
</evidence>
<comment type="catalytic activity">
    <reaction evidence="37">
        <text>a 1-acyl-sn-glycero-3-phosphocholine + H2O = sn-glycerol 3-phosphocholine + a fatty acid + H(+)</text>
        <dbReference type="Rhea" id="RHEA:15177"/>
        <dbReference type="ChEBI" id="CHEBI:15377"/>
        <dbReference type="ChEBI" id="CHEBI:15378"/>
        <dbReference type="ChEBI" id="CHEBI:16870"/>
        <dbReference type="ChEBI" id="CHEBI:28868"/>
        <dbReference type="ChEBI" id="CHEBI:58168"/>
        <dbReference type="EC" id="3.1.1.5"/>
    </reaction>
    <physiologicalReaction direction="left-to-right" evidence="37">
        <dbReference type="Rhea" id="RHEA:15178"/>
    </physiologicalReaction>
</comment>
<keyword evidence="50" id="KW-1185">Reference proteome</keyword>
<evidence type="ECO:0000256" key="31">
    <source>
        <dbReference type="ARBA" id="ARBA00048049"/>
    </source>
</evidence>
<evidence type="ECO:0000256" key="23">
    <source>
        <dbReference type="ARBA" id="ARBA00033022"/>
    </source>
</evidence>
<evidence type="ECO:0000256" key="25">
    <source>
        <dbReference type="ARBA" id="ARBA00047324"/>
    </source>
</evidence>
<keyword evidence="8 48" id="KW-0812">Transmembrane</keyword>
<keyword evidence="11" id="KW-0378">Hydrolase</keyword>
<dbReference type="GO" id="GO:0004622">
    <property type="term" value="F:phosphatidylcholine lysophospholipase activity"/>
    <property type="evidence" value="ECO:0007669"/>
    <property type="project" value="UniProtKB-EC"/>
</dbReference>
<evidence type="ECO:0000256" key="48">
    <source>
        <dbReference type="SAM" id="Phobius"/>
    </source>
</evidence>
<comment type="catalytic activity">
    <reaction evidence="19">
        <text>a 1,2-diacyl-sn-glycero-3-phosphocholine + H2O = a 1-acyl-sn-glycero-3-phosphocholine + a fatty acid + H(+)</text>
        <dbReference type="Rhea" id="RHEA:15801"/>
        <dbReference type="ChEBI" id="CHEBI:15377"/>
        <dbReference type="ChEBI" id="CHEBI:15378"/>
        <dbReference type="ChEBI" id="CHEBI:28868"/>
        <dbReference type="ChEBI" id="CHEBI:57643"/>
        <dbReference type="ChEBI" id="CHEBI:58168"/>
        <dbReference type="EC" id="3.1.1.4"/>
    </reaction>
    <physiologicalReaction direction="left-to-right" evidence="19">
        <dbReference type="Rhea" id="RHEA:15802"/>
    </physiologicalReaction>
</comment>
<comment type="catalytic activity">
    <reaction evidence="25">
        <text>1-hexadecanoyl-2-(9Z)-octadecenoyl-3-octadecanoyl-sn-glycerol + H2O = 2-(9Z-octadecenoyl)-3-octadecanoyl-sn-glycerol + hexadecanoate + H(+)</text>
        <dbReference type="Rhea" id="RHEA:41107"/>
        <dbReference type="ChEBI" id="CHEBI:7896"/>
        <dbReference type="ChEBI" id="CHEBI:15377"/>
        <dbReference type="ChEBI" id="CHEBI:15378"/>
        <dbReference type="ChEBI" id="CHEBI:75558"/>
        <dbReference type="ChEBI" id="CHEBI:77623"/>
    </reaction>
    <physiologicalReaction direction="left-to-right" evidence="25">
        <dbReference type="Rhea" id="RHEA:41108"/>
    </physiologicalReaction>
</comment>
<comment type="catalytic activity">
    <reaction evidence="30">
        <text>1-hexadecanoyl-2-(9Z-octadecenoyl)-sn-glycero-3-phospho-(1'-sn-glycerol) + H2O = 1-hexadecanoyl-sn-glycero-3-phospho-(1'-sn-glycerol) + (9Z)-octadecenoate + H(+)</text>
        <dbReference type="Rhea" id="RHEA:40919"/>
        <dbReference type="ChEBI" id="CHEBI:15377"/>
        <dbReference type="ChEBI" id="CHEBI:15378"/>
        <dbReference type="ChEBI" id="CHEBI:30823"/>
        <dbReference type="ChEBI" id="CHEBI:72841"/>
        <dbReference type="ChEBI" id="CHEBI:75158"/>
    </reaction>
    <physiologicalReaction direction="left-to-right" evidence="30">
        <dbReference type="Rhea" id="RHEA:40920"/>
    </physiologicalReaction>
</comment>
<comment type="catalytic activity">
    <reaction evidence="44">
        <text>1,2-dihexadecanoyl-sn-glycero-3-phosphocholine + 2 H2O = sn-glycerol 3-phosphocholine + 2 hexadecanoate + 2 H(+)</text>
        <dbReference type="Rhea" id="RHEA:40975"/>
        <dbReference type="ChEBI" id="CHEBI:7896"/>
        <dbReference type="ChEBI" id="CHEBI:15377"/>
        <dbReference type="ChEBI" id="CHEBI:15378"/>
        <dbReference type="ChEBI" id="CHEBI:16870"/>
        <dbReference type="ChEBI" id="CHEBI:72999"/>
    </reaction>
    <physiologicalReaction direction="left-to-right" evidence="44">
        <dbReference type="Rhea" id="RHEA:40976"/>
    </physiologicalReaction>
</comment>
<evidence type="ECO:0000256" key="36">
    <source>
        <dbReference type="ARBA" id="ARBA00048386"/>
    </source>
</evidence>
<dbReference type="InterPro" id="IPR038885">
    <property type="entry name" value="PLB1"/>
</dbReference>
<dbReference type="GO" id="GO:0031526">
    <property type="term" value="C:brush border membrane"/>
    <property type="evidence" value="ECO:0007669"/>
    <property type="project" value="TreeGrafter"/>
</dbReference>
<comment type="catalytic activity">
    <reaction evidence="17">
        <text>a triacylglycerol + H2O = a diacylglycerol + a fatty acid + H(+)</text>
        <dbReference type="Rhea" id="RHEA:12044"/>
        <dbReference type="ChEBI" id="CHEBI:15377"/>
        <dbReference type="ChEBI" id="CHEBI:15378"/>
        <dbReference type="ChEBI" id="CHEBI:17855"/>
        <dbReference type="ChEBI" id="CHEBI:18035"/>
        <dbReference type="ChEBI" id="CHEBI:28868"/>
        <dbReference type="EC" id="3.1.1.3"/>
    </reaction>
    <physiologicalReaction direction="left-to-right" evidence="17">
        <dbReference type="Rhea" id="RHEA:12045"/>
    </physiologicalReaction>
</comment>
<evidence type="ECO:0000256" key="3">
    <source>
        <dbReference type="ARBA" id="ARBA00013274"/>
    </source>
</evidence>
<evidence type="ECO:0000256" key="38">
    <source>
        <dbReference type="ARBA" id="ARBA00048613"/>
    </source>
</evidence>
<keyword evidence="16" id="KW-1208">Phospholipid metabolism</keyword>
<comment type="catalytic activity">
    <reaction evidence="36">
        <text>1,2,3-tri-(9Z-octadecenoyl)-glycerol + H2O = di-(9Z)-octadecenoylglycerol + (9Z)-octadecenoate + H(+)</text>
        <dbReference type="Rhea" id="RHEA:38575"/>
        <dbReference type="ChEBI" id="CHEBI:15377"/>
        <dbReference type="ChEBI" id="CHEBI:15378"/>
        <dbReference type="ChEBI" id="CHEBI:30823"/>
        <dbReference type="ChEBI" id="CHEBI:53753"/>
        <dbReference type="ChEBI" id="CHEBI:75945"/>
    </reaction>
    <physiologicalReaction direction="left-to-right" evidence="36">
        <dbReference type="Rhea" id="RHEA:38576"/>
    </physiologicalReaction>
</comment>
<evidence type="ECO:0000256" key="2">
    <source>
        <dbReference type="ARBA" id="ARBA00009979"/>
    </source>
</evidence>
<comment type="catalytic activity">
    <reaction evidence="42">
        <text>1-O-hexadecyl-2-(9Z)-octadecenoyl-sn-glycero-3-phosphocholine + H2O = 1-O-hexadecyl-sn-glycero-3-phosphocholine + (9Z)-octadecenoate + H(+)</text>
        <dbReference type="Rhea" id="RHEA:40915"/>
        <dbReference type="ChEBI" id="CHEBI:15377"/>
        <dbReference type="ChEBI" id="CHEBI:15378"/>
        <dbReference type="ChEBI" id="CHEBI:30823"/>
        <dbReference type="ChEBI" id="CHEBI:34112"/>
        <dbReference type="ChEBI" id="CHEBI:64496"/>
    </reaction>
    <physiologicalReaction direction="left-to-right" evidence="42">
        <dbReference type="Rhea" id="RHEA:40916"/>
    </physiologicalReaction>
</comment>
<comment type="catalytic activity">
    <reaction evidence="27">
        <text>1-(9Z-octadecenoyl)-glycerol + H2O = glycerol + (9Z)-octadecenoate + H(+)</text>
        <dbReference type="Rhea" id="RHEA:38487"/>
        <dbReference type="ChEBI" id="CHEBI:15377"/>
        <dbReference type="ChEBI" id="CHEBI:15378"/>
        <dbReference type="ChEBI" id="CHEBI:17754"/>
        <dbReference type="ChEBI" id="CHEBI:30823"/>
        <dbReference type="ChEBI" id="CHEBI:75342"/>
    </reaction>
    <physiologicalReaction direction="left-to-right" evidence="27">
        <dbReference type="Rhea" id="RHEA:38488"/>
    </physiologicalReaction>
</comment>
<protein>
    <recommendedName>
        <fullName evidence="6">Phospholipase B1, membrane-associated</fullName>
        <ecNumber evidence="5">3.1.1.3</ecNumber>
        <ecNumber evidence="4">3.1.1.4</ecNumber>
        <ecNumber evidence="3">3.1.1.5</ecNumber>
    </recommendedName>
    <alternativeName>
        <fullName evidence="20">Lysophospholipase</fullName>
    </alternativeName>
    <alternativeName>
        <fullName evidence="21">Phospholipase A2</fullName>
    </alternativeName>
    <alternativeName>
        <fullName evidence="23">Phospholipase B/lipase</fullName>
    </alternativeName>
    <alternativeName>
        <fullName evidence="22">Triacylglycerol lipase</fullName>
    </alternativeName>
</protein>
<keyword evidence="14 48" id="KW-0472">Membrane</keyword>
<evidence type="ECO:0000256" key="27">
    <source>
        <dbReference type="ARBA" id="ARBA00047438"/>
    </source>
</evidence>
<comment type="catalytic activity">
    <reaction evidence="45">
        <text>1,3-di-(9Z-octadecenoyl)-glycerol + H2O = 1-(9Z-octadecenoyl)-glycerol + (9Z)-octadecenoate + H(+)</text>
        <dbReference type="Rhea" id="RHEA:39939"/>
        <dbReference type="ChEBI" id="CHEBI:15377"/>
        <dbReference type="ChEBI" id="CHEBI:15378"/>
        <dbReference type="ChEBI" id="CHEBI:30823"/>
        <dbReference type="ChEBI" id="CHEBI:75342"/>
        <dbReference type="ChEBI" id="CHEBI:75735"/>
    </reaction>
    <physiologicalReaction direction="left-to-right" evidence="45">
        <dbReference type="Rhea" id="RHEA:39940"/>
    </physiologicalReaction>
</comment>
<evidence type="ECO:0000256" key="47">
    <source>
        <dbReference type="SAM" id="MobiDB-lite"/>
    </source>
</evidence>
<evidence type="ECO:0000256" key="40">
    <source>
        <dbReference type="ARBA" id="ARBA00048699"/>
    </source>
</evidence>
<comment type="catalytic activity">
    <reaction evidence="34">
        <text>1-hexadecanoyl-2-(9Z,12Z-octadecadienoyl)-sn-glycero-3-phosphocholine + H2O = 2-(9Z,12Z-octadecadienoyl)-sn-glycero-3-phosphocholine + hexadecanoate + H(+)</text>
        <dbReference type="Rhea" id="RHEA:40971"/>
        <dbReference type="ChEBI" id="CHEBI:7896"/>
        <dbReference type="ChEBI" id="CHEBI:15377"/>
        <dbReference type="ChEBI" id="CHEBI:15378"/>
        <dbReference type="ChEBI" id="CHEBI:73002"/>
        <dbReference type="ChEBI" id="CHEBI:76084"/>
    </reaction>
    <physiologicalReaction direction="left-to-right" evidence="34">
        <dbReference type="Rhea" id="RHEA:40972"/>
    </physiologicalReaction>
</comment>
<keyword evidence="7" id="KW-1003">Cell membrane</keyword>
<name>A0A7M4ESC0_CROPO</name>
<evidence type="ECO:0000256" key="32">
    <source>
        <dbReference type="ARBA" id="ARBA00048058"/>
    </source>
</evidence>
<evidence type="ECO:0000256" key="28">
    <source>
        <dbReference type="ARBA" id="ARBA00047459"/>
    </source>
</evidence>
<evidence type="ECO:0000256" key="39">
    <source>
        <dbReference type="ARBA" id="ARBA00048656"/>
    </source>
</evidence>
<dbReference type="GO" id="GO:0004623">
    <property type="term" value="F:phospholipase A2 activity"/>
    <property type="evidence" value="ECO:0007669"/>
    <property type="project" value="UniProtKB-EC"/>
</dbReference>
<evidence type="ECO:0000256" key="17">
    <source>
        <dbReference type="ARBA" id="ARBA00023369"/>
    </source>
</evidence>
<evidence type="ECO:0000256" key="43">
    <source>
        <dbReference type="ARBA" id="ARBA00048939"/>
    </source>
</evidence>
<evidence type="ECO:0000256" key="16">
    <source>
        <dbReference type="ARBA" id="ARBA00023264"/>
    </source>
</evidence>
<evidence type="ECO:0000256" key="21">
    <source>
        <dbReference type="ARBA" id="ARBA00031182"/>
    </source>
</evidence>
<dbReference type="GO" id="GO:0006644">
    <property type="term" value="P:phospholipid metabolic process"/>
    <property type="evidence" value="ECO:0007669"/>
    <property type="project" value="TreeGrafter"/>
</dbReference>
<dbReference type="InterPro" id="IPR036514">
    <property type="entry name" value="SGNH_hydro_sf"/>
</dbReference>
<evidence type="ECO:0000256" key="24">
    <source>
        <dbReference type="ARBA" id="ARBA00045916"/>
    </source>
</evidence>
<evidence type="ECO:0000256" key="45">
    <source>
        <dbReference type="ARBA" id="ARBA00049372"/>
    </source>
</evidence>
<dbReference type="EC" id="3.1.1.3" evidence="5"/>
<evidence type="ECO:0000256" key="12">
    <source>
        <dbReference type="ARBA" id="ARBA00022989"/>
    </source>
</evidence>
<evidence type="ECO:0000256" key="11">
    <source>
        <dbReference type="ARBA" id="ARBA00022801"/>
    </source>
</evidence>
<keyword evidence="15" id="KW-0325">Glycoprotein</keyword>
<comment type="function">
    <text evidence="24">Calcium-independent membrane-associated phospholipase that catalyzes complete diacylation of phospholipids by hydrolyzing both sn-1 and sn-2 fatty acyl chains attached to the glycerol backbone (phospholipase B activity). Has dual phospholipase and lysophospholipase activities toward diacylphospholipids. Preferentially cleaves sn-2 ester bonds over sn-1 bonds. Acts as a lipase toward glycerolipid substrates. Hydrolyzes fatty acyl chains of diacylglycerols with preference for the sn-2 position and of triacylglycerols with not positional selectivity. May also hydrolyze long chain retinyl esters such as retinyl palmitate. May contribute to digestion of dietary phospholipids, glycerolipids and retinoids, facilitating lipid absorption at the brush border.</text>
</comment>
<dbReference type="PANTHER" id="PTHR21325">
    <property type="entry name" value="PHOSPHOLIPASE B, PLB1"/>
    <property type="match status" value="1"/>
</dbReference>
<comment type="catalytic activity">
    <reaction evidence="29">
        <text>2,3-di-(9Z)-octadecenoyl-sn-glycerol + H2O = 3-(9Z-octadecenoyl)-sn-glycerol + (9Z)-octadecenoate + H(+)</text>
        <dbReference type="Rhea" id="RHEA:42604"/>
        <dbReference type="ChEBI" id="CHEBI:15377"/>
        <dbReference type="ChEBI" id="CHEBI:15378"/>
        <dbReference type="ChEBI" id="CHEBI:30823"/>
        <dbReference type="ChEBI" id="CHEBI:75824"/>
        <dbReference type="ChEBI" id="CHEBI:75938"/>
    </reaction>
    <physiologicalReaction direction="left-to-right" evidence="29">
        <dbReference type="Rhea" id="RHEA:42605"/>
    </physiologicalReaction>
</comment>
<dbReference type="Ensembl" id="ENSCPRT00005016263.1">
    <property type="protein sequence ID" value="ENSCPRP00005013853.1"/>
    <property type="gene ID" value="ENSCPRG00005009734.1"/>
</dbReference>
<feature type="region of interest" description="Disordered" evidence="47">
    <location>
        <begin position="581"/>
        <end position="604"/>
    </location>
</feature>
<dbReference type="Proteomes" id="UP000594220">
    <property type="component" value="Unplaced"/>
</dbReference>
<evidence type="ECO:0000256" key="35">
    <source>
        <dbReference type="ARBA" id="ARBA00048374"/>
    </source>
</evidence>
<evidence type="ECO:0000256" key="46">
    <source>
        <dbReference type="ARBA" id="ARBA00049461"/>
    </source>
</evidence>
<evidence type="ECO:0000256" key="7">
    <source>
        <dbReference type="ARBA" id="ARBA00022475"/>
    </source>
</evidence>
<evidence type="ECO:0000256" key="4">
    <source>
        <dbReference type="ARBA" id="ARBA00013278"/>
    </source>
</evidence>
<evidence type="ECO:0000256" key="9">
    <source>
        <dbReference type="ARBA" id="ARBA00022729"/>
    </source>
</evidence>
<dbReference type="EC" id="3.1.1.4" evidence="4"/>
<dbReference type="InterPro" id="IPR001087">
    <property type="entry name" value="GDSL"/>
</dbReference>
<evidence type="ECO:0000256" key="44">
    <source>
        <dbReference type="ARBA" id="ARBA00049363"/>
    </source>
</evidence>
<dbReference type="GO" id="GO:0050253">
    <property type="term" value="F:retinyl-palmitate esterase activity"/>
    <property type="evidence" value="ECO:0007669"/>
    <property type="project" value="TreeGrafter"/>
</dbReference>
<dbReference type="GeneTree" id="ENSGT00530000063883"/>
<dbReference type="InterPro" id="IPR008265">
    <property type="entry name" value="Lipase_GDSL_AS"/>
</dbReference>
<dbReference type="PANTHER" id="PTHR21325:SF52">
    <property type="entry name" value="PHOSPHOLIPASE B1, MEMBRANE-ASSOCIATED"/>
    <property type="match status" value="1"/>
</dbReference>
<comment type="catalytic activity">
    <reaction evidence="26">
        <text>1,3-dihexadecanoyl-2-(9Z-octadecenoyl)glycerol + H2O = 1-hexadecanoyl-2-(9Z-octadecenoyl)-glycerol + hexadecanoate + H(+)</text>
        <dbReference type="Rhea" id="RHEA:40979"/>
        <dbReference type="ChEBI" id="CHEBI:7896"/>
        <dbReference type="ChEBI" id="CHEBI:15377"/>
        <dbReference type="ChEBI" id="CHEBI:15378"/>
        <dbReference type="ChEBI" id="CHEBI:75585"/>
        <dbReference type="ChEBI" id="CHEBI:75688"/>
    </reaction>
    <physiologicalReaction direction="left-to-right" evidence="26">
        <dbReference type="Rhea" id="RHEA:40980"/>
    </physiologicalReaction>
</comment>
<comment type="similarity">
    <text evidence="2">Belongs to the 'GDSL' lipolytic enzyme family. Phospholipase B1 subfamily.</text>
</comment>
<comment type="catalytic activity">
    <reaction evidence="35">
        <text>1-octadecanoyl-2-(9Z,12Z)-octadecadienoyl-sn-glycerol + H2O = 1-octadecanoyl-sn-glycerol + (9Z,12Z)-octadecadienoate + H(+)</text>
        <dbReference type="Rhea" id="RHEA:40927"/>
        <dbReference type="ChEBI" id="CHEBI:15377"/>
        <dbReference type="ChEBI" id="CHEBI:15378"/>
        <dbReference type="ChEBI" id="CHEBI:30245"/>
        <dbReference type="ChEBI" id="CHEBI:75550"/>
        <dbReference type="ChEBI" id="CHEBI:77097"/>
    </reaction>
    <physiologicalReaction direction="left-to-right" evidence="35">
        <dbReference type="Rhea" id="RHEA:40928"/>
    </physiologicalReaction>
</comment>
<evidence type="ECO:0000256" key="14">
    <source>
        <dbReference type="ARBA" id="ARBA00023136"/>
    </source>
</evidence>
<organism evidence="49 50">
    <name type="scientific">Crocodylus porosus</name>
    <name type="common">Saltwater crocodile</name>
    <name type="synonym">Estuarine crocodile</name>
    <dbReference type="NCBI Taxonomy" id="8502"/>
    <lineage>
        <taxon>Eukaryota</taxon>
        <taxon>Metazoa</taxon>
        <taxon>Chordata</taxon>
        <taxon>Craniata</taxon>
        <taxon>Vertebrata</taxon>
        <taxon>Euteleostomi</taxon>
        <taxon>Archelosauria</taxon>
        <taxon>Archosauria</taxon>
        <taxon>Crocodylia</taxon>
        <taxon>Longirostres</taxon>
        <taxon>Crocodylidae</taxon>
        <taxon>Crocodylus</taxon>
    </lineage>
</organism>
<evidence type="ECO:0000313" key="49">
    <source>
        <dbReference type="Ensembl" id="ENSCPRP00005013853.1"/>
    </source>
</evidence>
<dbReference type="Pfam" id="PF00657">
    <property type="entry name" value="Lipase_GDSL"/>
    <property type="match status" value="3"/>
</dbReference>
<dbReference type="OMA" id="KYMQRED"/>
<dbReference type="PROSITE" id="PS01098">
    <property type="entry name" value="LIPASE_GDSL_SER"/>
    <property type="match status" value="2"/>
</dbReference>
<keyword evidence="13" id="KW-0443">Lipid metabolism</keyword>
<evidence type="ECO:0000256" key="41">
    <source>
        <dbReference type="ARBA" id="ARBA00048869"/>
    </source>
</evidence>
<comment type="catalytic activity">
    <reaction evidence="31">
        <text>a 1-O-alkyl-2-acyl-sn-glycero-3-phosphocholine + H2O = a 1-O-alkyl-sn-glycero-3-phosphocholine + a fatty acid + H(+)</text>
        <dbReference type="Rhea" id="RHEA:36231"/>
        <dbReference type="ChEBI" id="CHEBI:15377"/>
        <dbReference type="ChEBI" id="CHEBI:15378"/>
        <dbReference type="ChEBI" id="CHEBI:28868"/>
        <dbReference type="ChEBI" id="CHEBI:30909"/>
        <dbReference type="ChEBI" id="CHEBI:36702"/>
        <dbReference type="EC" id="3.1.1.4"/>
    </reaction>
    <physiologicalReaction direction="left-to-right" evidence="31">
        <dbReference type="Rhea" id="RHEA:36232"/>
    </physiologicalReaction>
</comment>
<sequence length="1353" mass="151732">MVQRMKQSQIIDFQNDWKLITIFFSTEDPCPPCASVYQGTHSLDSMERLKGILDFLYEELPKTFVNLVDSTELVISSLVRGTQNKTSDTSWKQCSCSKERSRLDDVILRWSYQDAWEKLLESRRYDVRDDFTVVLQPFLQDINLPFRTGRQVMGSSISKTQVELAEGEHAALGVILWNNMMEPVGQKESYHFTEMLQARCPSQEHPYFFTYKNSNYLSFPVTSHTEALSQERSYGTSVPCPDRSPSNSVPVSVHNLRPADIKVIAALGDSLTAGSGAAAKPNDVLDVLTQYRGLSWSIGGNENISTVTTLPNILREFNPSLQGYSTGSGGPNSLNAFLNQAVVGDRAEDVPAQVRKLVDLMKNDARINFQGDWKLITLFIGGNDLCKFCNDPINFSPENFTRNIQTALDMLHKEVPRTFVNLVTVLHIMTLRELYQEASINCPRKLMRSLCPCLLTYDANSTEIEMLASFNRRYQEGTHQLIESGRYDTKEDFTVVVQPFLEKVTMPKTKEGLPDDSFFAPDCFHFHQKTHSQAARALWNNMLESHGEKMDAQALEEVINLKCPSRAQPFLKTYKNSNITYSNETTPPLSSAAPPGQRPDENHGSQLLCEDRVPSVSYPTSVHALKPADVRVIAALGDSLTAGNGIASGPNNLSDVDTEYRGLSWSIGGDASLESVTTLPNIFREFNVNLTGYSTGIGNASEPNAFLNQAIPGAEAKELPSQARTLVRLMKNDPRINFNVDWKIITVLIGANDLCNYCKDPNHYSAVNFTRHIQEALDILHAEIPRAFVNLVEVMDLISLRQMFQDSQGQCPTHLKDYLCGCVLPVKEGSQQLVMVTEATRAYKESVQVLTESGRYDTHENFTVVVQPFFRNTKIPLLQDGRPDLSYFAPDCFHLNQKSHSQLSRVLWNTMLQPIGEKTESIDFTANIALSCPTAHKPFLGTYRNKNSSNGSIQNWGSDLLCPEQTASKNVPTSVHELRPVDIKVIAALGDSLTTAVGAQATSWNDLDTAWRGLSWSIGGDGTLETHTTLPNILKKFNPNIFGFSTGTKKEMAGFNIAAAGARALNMSTQARTLVELMRNSLKMNFKLDWKLITIFIGGNDLCQYCLDQETYSVEKYVKHLQDTLDILYKELPRAFVNLVEIMEISGLRQIEREASGCVPPGRSVCPCVLNPQENSPELQEMRRINRDFQVKSMLMVNSGGYEQREDFTVVVQPFFRNTMMPLNNARKPDLSFFAVDCFHFAERGYAEMAMALWNNMLEPVGRKQSYNNFTYNRMKLKCPSLENPFLYTSRNSGLQSTVPSPEEIAVPYWAVIVAAAAGVLVGSLLVWAVLVRRSKKQQKRRQIATEMKSTFL</sequence>
<comment type="catalytic activity">
    <reaction evidence="43">
        <text>1-hexadecanoyl-2-(9Z)-octadecenoyl-3-octadecanoyl-sn-glycerol + H2O = 1-hexadecanoyl-3-octadecanoyl-sn-glycerol + (9Z)-octadecenoate + H(+)</text>
        <dbReference type="Rhea" id="RHEA:41103"/>
        <dbReference type="ChEBI" id="CHEBI:15377"/>
        <dbReference type="ChEBI" id="CHEBI:15378"/>
        <dbReference type="ChEBI" id="CHEBI:30823"/>
        <dbReference type="ChEBI" id="CHEBI:77623"/>
        <dbReference type="ChEBI" id="CHEBI:77624"/>
    </reaction>
    <physiologicalReaction direction="left-to-right" evidence="43">
        <dbReference type="Rhea" id="RHEA:41104"/>
    </physiologicalReaction>
</comment>
<comment type="catalytic activity">
    <reaction evidence="38">
        <text>1-hexadecanoyl-2-(9Z-octadecenoyl)-sn-glycero-3-phosphoethanolamine + H2O = 1-hexadecanoyl-sn-glycero-3-phosphoethanolamine + (9Z)-octadecenoate + H(+)</text>
        <dbReference type="Rhea" id="RHEA:40911"/>
        <dbReference type="ChEBI" id="CHEBI:15377"/>
        <dbReference type="ChEBI" id="CHEBI:15378"/>
        <dbReference type="ChEBI" id="CHEBI:30823"/>
        <dbReference type="ChEBI" id="CHEBI:73004"/>
        <dbReference type="ChEBI" id="CHEBI:73007"/>
    </reaction>
    <physiologicalReaction direction="left-to-right" evidence="38">
        <dbReference type="Rhea" id="RHEA:40912"/>
    </physiologicalReaction>
</comment>
<dbReference type="InterPro" id="IPR035547">
    <property type="entry name" value="Phospholipase_B"/>
</dbReference>
<dbReference type="GO" id="GO:2000344">
    <property type="term" value="P:positive regulation of acrosome reaction"/>
    <property type="evidence" value="ECO:0007669"/>
    <property type="project" value="Ensembl"/>
</dbReference>
<comment type="catalytic activity">
    <reaction evidence="46">
        <text>2-(9Z-octadecenoyl)-glycerol + H2O = glycerol + (9Z)-octadecenoate + H(+)</text>
        <dbReference type="Rhea" id="RHEA:38491"/>
        <dbReference type="ChEBI" id="CHEBI:15377"/>
        <dbReference type="ChEBI" id="CHEBI:15378"/>
        <dbReference type="ChEBI" id="CHEBI:17754"/>
        <dbReference type="ChEBI" id="CHEBI:30823"/>
        <dbReference type="ChEBI" id="CHEBI:73990"/>
    </reaction>
    <physiologicalReaction direction="left-to-right" evidence="46">
        <dbReference type="Rhea" id="RHEA:38492"/>
    </physiologicalReaction>
</comment>
<comment type="catalytic activity">
    <reaction evidence="18">
        <text>1-hexadecanoyl-2-(9Z,12Z-octadecadienoyl)-sn-glycero-3-phosphocholine + H2O = (9Z,12Z)-octadecadienoate + 1-hexadecanoyl-sn-glycero-3-phosphocholine + H(+)</text>
        <dbReference type="Rhea" id="RHEA:40811"/>
        <dbReference type="ChEBI" id="CHEBI:15377"/>
        <dbReference type="ChEBI" id="CHEBI:15378"/>
        <dbReference type="ChEBI" id="CHEBI:30245"/>
        <dbReference type="ChEBI" id="CHEBI:72998"/>
        <dbReference type="ChEBI" id="CHEBI:73002"/>
    </reaction>
    <physiologicalReaction direction="left-to-right" evidence="18">
        <dbReference type="Rhea" id="RHEA:40812"/>
    </physiologicalReaction>
</comment>
<comment type="catalytic activity">
    <reaction evidence="32">
        <text>1,2-di-(9Z-octadecenoyl)-sn-glycero-3-phosphocholine + H2O = 1-(9Z-octadecenoyl)-sn-glycero-3-phosphocholine + (9Z)-octadecenoate + H(+)</text>
        <dbReference type="Rhea" id="RHEA:40923"/>
        <dbReference type="ChEBI" id="CHEBI:15377"/>
        <dbReference type="ChEBI" id="CHEBI:15378"/>
        <dbReference type="ChEBI" id="CHEBI:28610"/>
        <dbReference type="ChEBI" id="CHEBI:30823"/>
        <dbReference type="ChEBI" id="CHEBI:74669"/>
    </reaction>
    <physiologicalReaction direction="left-to-right" evidence="32">
        <dbReference type="Rhea" id="RHEA:40924"/>
    </physiologicalReaction>
</comment>
<evidence type="ECO:0000256" key="42">
    <source>
        <dbReference type="ARBA" id="ARBA00048872"/>
    </source>
</evidence>
<evidence type="ECO:0000256" key="5">
    <source>
        <dbReference type="ARBA" id="ARBA00013279"/>
    </source>
</evidence>
<evidence type="ECO:0000256" key="1">
    <source>
        <dbReference type="ARBA" id="ARBA00004247"/>
    </source>
</evidence>
<evidence type="ECO:0000256" key="10">
    <source>
        <dbReference type="ARBA" id="ARBA00022737"/>
    </source>
</evidence>
<comment type="catalytic activity">
    <reaction evidence="33">
        <text>1,2-dihexadecanoyl-sn-glycero-3-phosphocholine + H2O = 1-hexadecanoyl-sn-glycero-3-phosphocholine + hexadecanoate + H(+)</text>
        <dbReference type="Rhea" id="RHEA:41223"/>
        <dbReference type="ChEBI" id="CHEBI:7896"/>
        <dbReference type="ChEBI" id="CHEBI:15377"/>
        <dbReference type="ChEBI" id="CHEBI:15378"/>
        <dbReference type="ChEBI" id="CHEBI:72998"/>
        <dbReference type="ChEBI" id="CHEBI:72999"/>
    </reaction>
    <physiologicalReaction direction="left-to-right" evidence="33">
        <dbReference type="Rhea" id="RHEA:41224"/>
    </physiologicalReaction>
</comment>
<comment type="catalytic activity">
    <reaction evidence="41">
        <text>1,3-dihexadecanoyl-2-(9Z-octadecenoyl)glycerol + H2O = 1,3-dihexadecanoylglycerol + (9Z)-octadecenoate + H(+)</text>
        <dbReference type="Rhea" id="RHEA:40983"/>
        <dbReference type="ChEBI" id="CHEBI:15377"/>
        <dbReference type="ChEBI" id="CHEBI:15378"/>
        <dbReference type="ChEBI" id="CHEBI:30823"/>
        <dbReference type="ChEBI" id="CHEBI:75688"/>
        <dbReference type="ChEBI" id="CHEBI:77619"/>
    </reaction>
    <physiologicalReaction direction="left-to-right" evidence="41">
        <dbReference type="Rhea" id="RHEA:40984"/>
    </physiologicalReaction>
</comment>
<evidence type="ECO:0000256" key="37">
    <source>
        <dbReference type="ARBA" id="ARBA00048454"/>
    </source>
</evidence>
<evidence type="ECO:0000256" key="15">
    <source>
        <dbReference type="ARBA" id="ARBA00023180"/>
    </source>
</evidence>
<evidence type="ECO:0000256" key="30">
    <source>
        <dbReference type="ARBA" id="ARBA00048015"/>
    </source>
</evidence>
<keyword evidence="9" id="KW-0732">Signal</keyword>
<evidence type="ECO:0000256" key="33">
    <source>
        <dbReference type="ARBA" id="ARBA00048227"/>
    </source>
</evidence>
<comment type="catalytic activity">
    <reaction evidence="40">
        <text>1-hexadecanoyl-2-(9Z-octadecenoyl)-sn-glycero-3-phosphocholine + H2O = 1-hexadecanoyl-sn-glycero-3-phosphocholine + (9Z)-octadecenoate + H(+)</text>
        <dbReference type="Rhea" id="RHEA:38779"/>
        <dbReference type="ChEBI" id="CHEBI:15377"/>
        <dbReference type="ChEBI" id="CHEBI:15378"/>
        <dbReference type="ChEBI" id="CHEBI:30823"/>
        <dbReference type="ChEBI" id="CHEBI:72998"/>
        <dbReference type="ChEBI" id="CHEBI:73001"/>
    </reaction>
    <physiologicalReaction direction="left-to-right" evidence="40">
        <dbReference type="Rhea" id="RHEA:38780"/>
    </physiologicalReaction>
</comment>
<dbReference type="EC" id="3.1.1.5" evidence="3"/>
<reference evidence="49" key="2">
    <citation type="submission" date="2025-09" db="UniProtKB">
        <authorList>
            <consortium name="Ensembl"/>
        </authorList>
    </citation>
    <scope>IDENTIFICATION</scope>
</reference>
<evidence type="ECO:0000256" key="18">
    <source>
        <dbReference type="ARBA" id="ARBA00023408"/>
    </source>
</evidence>
<evidence type="ECO:0000256" key="6">
    <source>
        <dbReference type="ARBA" id="ARBA00015133"/>
    </source>
</evidence>
<evidence type="ECO:0000256" key="34">
    <source>
        <dbReference type="ARBA" id="ARBA00048362"/>
    </source>
</evidence>
<feature type="transmembrane region" description="Helical" evidence="48">
    <location>
        <begin position="1309"/>
        <end position="1332"/>
    </location>
</feature>
<keyword evidence="10" id="KW-0677">Repeat</keyword>
<evidence type="ECO:0000256" key="29">
    <source>
        <dbReference type="ARBA" id="ARBA00048011"/>
    </source>
</evidence>
<accession>A0A7M4ESC0</accession>
<dbReference type="Gene3D" id="3.40.50.1110">
    <property type="entry name" value="SGNH hydrolase"/>
    <property type="match status" value="3"/>
</dbReference>
<keyword evidence="12 48" id="KW-1133">Transmembrane helix</keyword>
<reference evidence="49" key="1">
    <citation type="submission" date="2025-08" db="UniProtKB">
        <authorList>
            <consortium name="Ensembl"/>
        </authorList>
    </citation>
    <scope>IDENTIFICATION</scope>
</reference>
<comment type="catalytic activity">
    <reaction evidence="39">
        <text>1-hexadecanoyl-sn-glycero-3-phosphocholine + H2O = sn-glycerol 3-phosphocholine + hexadecanoate + H(+)</text>
        <dbReference type="Rhea" id="RHEA:40435"/>
        <dbReference type="ChEBI" id="CHEBI:7896"/>
        <dbReference type="ChEBI" id="CHEBI:15377"/>
        <dbReference type="ChEBI" id="CHEBI:15378"/>
        <dbReference type="ChEBI" id="CHEBI:16870"/>
        <dbReference type="ChEBI" id="CHEBI:72998"/>
    </reaction>
    <physiologicalReaction direction="left-to-right" evidence="39">
        <dbReference type="Rhea" id="RHEA:40436"/>
    </physiologicalReaction>
</comment>
<evidence type="ECO:0000313" key="50">
    <source>
        <dbReference type="Proteomes" id="UP000594220"/>
    </source>
</evidence>
<comment type="catalytic activity">
    <reaction evidence="28">
        <text>1-hexadecanoyl-2-(9Z)-octadecenoyl-3-octadecanoyl-sn-glycerol + H2O = 1-hexadecanoyl-2-(9Z-octadecenoyl)-sn-glycerol + octadecanoate + H(+)</text>
        <dbReference type="Rhea" id="RHEA:41111"/>
        <dbReference type="ChEBI" id="CHEBI:15377"/>
        <dbReference type="ChEBI" id="CHEBI:15378"/>
        <dbReference type="ChEBI" id="CHEBI:25629"/>
        <dbReference type="ChEBI" id="CHEBI:75466"/>
        <dbReference type="ChEBI" id="CHEBI:77623"/>
    </reaction>
    <physiologicalReaction direction="left-to-right" evidence="28">
        <dbReference type="Rhea" id="RHEA:41112"/>
    </physiologicalReaction>
</comment>
<evidence type="ECO:0000256" key="13">
    <source>
        <dbReference type="ARBA" id="ARBA00023098"/>
    </source>
</evidence>
<dbReference type="CDD" id="cd01824">
    <property type="entry name" value="Phospholipase_B_like"/>
    <property type="match status" value="3"/>
</dbReference>
<evidence type="ECO:0000256" key="19">
    <source>
        <dbReference type="ARBA" id="ARBA00023422"/>
    </source>
</evidence>
<dbReference type="GO" id="GO:0004806">
    <property type="term" value="F:triacylglycerol lipase activity"/>
    <property type="evidence" value="ECO:0007669"/>
    <property type="project" value="UniProtKB-EC"/>
</dbReference>
<gene>
    <name evidence="49" type="primary">PLB1</name>
</gene>
<dbReference type="SUPFAM" id="SSF52266">
    <property type="entry name" value="SGNH hydrolase"/>
    <property type="match status" value="3"/>
</dbReference>
<proteinExistence type="inferred from homology"/>
<evidence type="ECO:0000256" key="22">
    <source>
        <dbReference type="ARBA" id="ARBA00031485"/>
    </source>
</evidence>
<comment type="subcellular location">
    <subcellularLocation>
        <location evidence="1">Apical cell membrane</location>
        <topology evidence="1">Single-pass type I membrane protein</topology>
    </subcellularLocation>
</comment>